<dbReference type="PIRSF" id="PIRSF000429">
    <property type="entry name" value="Ac-CoA_Ac_transf"/>
    <property type="match status" value="1"/>
</dbReference>
<dbReference type="PANTHER" id="PTHR42870:SF1">
    <property type="entry name" value="NON-SPECIFIC LIPID-TRANSFER PROTEIN-LIKE 2"/>
    <property type="match status" value="1"/>
</dbReference>
<dbReference type="Gene3D" id="3.40.47.10">
    <property type="match status" value="1"/>
</dbReference>
<dbReference type="EMBL" id="JAYWVC010000002">
    <property type="protein sequence ID" value="MED7820580.1"/>
    <property type="molecule type" value="Genomic_DNA"/>
</dbReference>
<comment type="caution">
    <text evidence="3">The sequence shown here is derived from an EMBL/GenBank/DDBJ whole genome shotgun (WGS) entry which is preliminary data.</text>
</comment>
<feature type="domain" description="Thiolase N-terminal" evidence="1">
    <location>
        <begin position="26"/>
        <end position="221"/>
    </location>
</feature>
<evidence type="ECO:0000259" key="1">
    <source>
        <dbReference type="Pfam" id="PF00108"/>
    </source>
</evidence>
<dbReference type="Pfam" id="PF22691">
    <property type="entry name" value="Thiolase_C_1"/>
    <property type="match status" value="1"/>
</dbReference>
<dbReference type="Proteomes" id="UP001333996">
    <property type="component" value="Unassembled WGS sequence"/>
</dbReference>
<feature type="domain" description="Thiolase C-terminal" evidence="2">
    <location>
        <begin position="276"/>
        <end position="394"/>
    </location>
</feature>
<dbReference type="RefSeq" id="WP_329504341.1">
    <property type="nucleotide sequence ID" value="NZ_BAAAYZ010000131.1"/>
</dbReference>
<dbReference type="CDD" id="cd00829">
    <property type="entry name" value="SCP-x_thiolase"/>
    <property type="match status" value="1"/>
</dbReference>
<dbReference type="InterPro" id="IPR016039">
    <property type="entry name" value="Thiolase-like"/>
</dbReference>
<sequence>MTDDVAVLGVGMHPWGKWGHGFVAYGTAAARAALADAGIAWNDVASIVGAGTVRGGYPGYVAGATFAKALGWQGARVASVYAACASGAQAVGTARAQILSGLADVVLVVGADSAPKGFLRPAGGDRPDDPDWLRFLILGATNPAYFGLYARRRMAVHGDTVDDFAQVKVKNAALGALNPNARYRRRVTAEEVSASPVVADPLRLLDICATSDGGAALVLSSMGFARRHGVTEPVRIRAVSTVTPRYPNTVLDLPDIATDSAVAVEPGGETFRASIARTAYEEAGIGPEDLSLAEVYDLSTALELQWYEDLALCGEGEAAKLLREGATALGGRIPVNASGGLASFGEAVPAQAIAQLCELTWQLRGDAAGRQVAGAQVGITANQGLFGHGSAVVVVR</sequence>
<protein>
    <submittedName>
        <fullName evidence="3">Lipid-transfer protein</fullName>
    </submittedName>
</protein>
<proteinExistence type="predicted"/>
<gene>
    <name evidence="3" type="ORF">VXC91_00885</name>
</gene>
<dbReference type="InterPro" id="IPR020616">
    <property type="entry name" value="Thiolase_N"/>
</dbReference>
<dbReference type="SUPFAM" id="SSF53901">
    <property type="entry name" value="Thiolase-like"/>
    <property type="match status" value="2"/>
</dbReference>
<accession>A0ABU7F937</accession>
<dbReference type="PANTHER" id="PTHR42870">
    <property type="entry name" value="ACETYL-COA C-ACETYLTRANSFERASE"/>
    <property type="match status" value="1"/>
</dbReference>
<organism evidence="3 4">
    <name type="scientific">Streptomyces chiangmaiensis</name>
    <dbReference type="NCBI Taxonomy" id="766497"/>
    <lineage>
        <taxon>Bacteria</taxon>
        <taxon>Bacillati</taxon>
        <taxon>Actinomycetota</taxon>
        <taxon>Actinomycetes</taxon>
        <taxon>Kitasatosporales</taxon>
        <taxon>Streptomycetaceae</taxon>
        <taxon>Streptomyces</taxon>
    </lineage>
</organism>
<evidence type="ECO:0000259" key="2">
    <source>
        <dbReference type="Pfam" id="PF22691"/>
    </source>
</evidence>
<keyword evidence="4" id="KW-1185">Reference proteome</keyword>
<dbReference type="NCBIfam" id="NF004715">
    <property type="entry name" value="PRK06059.1"/>
    <property type="match status" value="1"/>
</dbReference>
<dbReference type="Pfam" id="PF00108">
    <property type="entry name" value="Thiolase_N"/>
    <property type="match status" value="1"/>
</dbReference>
<name>A0ABU7F937_9ACTN</name>
<reference evidence="3" key="1">
    <citation type="submission" date="2024-01" db="EMBL/GenBank/DDBJ databases">
        <title>First draft genome sequence data of TA4-1, the type strain of Gram-positive actinobacterium Streptomyces chiangmaiensis.</title>
        <authorList>
            <person name="Yasawong M."/>
            <person name="Nantapong N."/>
        </authorList>
    </citation>
    <scope>NUCLEOTIDE SEQUENCE</scope>
    <source>
        <strain evidence="3">TA4-1</strain>
    </source>
</reference>
<dbReference type="InterPro" id="IPR002155">
    <property type="entry name" value="Thiolase"/>
</dbReference>
<evidence type="ECO:0000313" key="4">
    <source>
        <dbReference type="Proteomes" id="UP001333996"/>
    </source>
</evidence>
<dbReference type="InterPro" id="IPR055140">
    <property type="entry name" value="Thiolase_C_2"/>
</dbReference>
<evidence type="ECO:0000313" key="3">
    <source>
        <dbReference type="EMBL" id="MED7820580.1"/>
    </source>
</evidence>